<feature type="domain" description="AMP-binding enzyme C-terminal" evidence="2">
    <location>
        <begin position="407"/>
        <end position="482"/>
    </location>
</feature>
<dbReference type="Pfam" id="PF00501">
    <property type="entry name" value="AMP-binding"/>
    <property type="match status" value="1"/>
</dbReference>
<dbReference type="PANTHER" id="PTHR43767:SF10">
    <property type="entry name" value="SURFACTIN SYNTHASE SUBUNIT 1"/>
    <property type="match status" value="1"/>
</dbReference>
<comment type="caution">
    <text evidence="3">The sequence shown here is derived from an EMBL/GenBank/DDBJ whole genome shotgun (WGS) entry which is preliminary data.</text>
</comment>
<accession>M2T834</accession>
<dbReference type="PRINTS" id="PR00154">
    <property type="entry name" value="AMPBINDING"/>
</dbReference>
<dbReference type="Pfam" id="PF13193">
    <property type="entry name" value="AMP-binding_C"/>
    <property type="match status" value="1"/>
</dbReference>
<dbReference type="AlphaFoldDB" id="M2T834"/>
<feature type="domain" description="AMP-dependent synthetase/ligase" evidence="1">
    <location>
        <begin position="11"/>
        <end position="348"/>
    </location>
</feature>
<name>M2T834_9SPHN</name>
<protein>
    <submittedName>
        <fullName evidence="3">Long-chain-fatty-acid--CoA ligase</fullName>
    </submittedName>
</protein>
<dbReference type="InterPro" id="IPR020845">
    <property type="entry name" value="AMP-binding_CS"/>
</dbReference>
<dbReference type="PROSITE" id="PS00455">
    <property type="entry name" value="AMP_BINDING"/>
    <property type="match status" value="1"/>
</dbReference>
<evidence type="ECO:0000259" key="2">
    <source>
        <dbReference type="Pfam" id="PF13193"/>
    </source>
</evidence>
<dbReference type="PATRIC" id="fig|1234595.3.peg.2082"/>
<dbReference type="SUPFAM" id="SSF56801">
    <property type="entry name" value="Acetyl-CoA synthetase-like"/>
    <property type="match status" value="1"/>
</dbReference>
<dbReference type="InterPro" id="IPR025110">
    <property type="entry name" value="AMP-bd_C"/>
</dbReference>
<organism evidence="3 4">
    <name type="scientific">Pacificimonas flava</name>
    <dbReference type="NCBI Taxonomy" id="1234595"/>
    <lineage>
        <taxon>Bacteria</taxon>
        <taxon>Pseudomonadati</taxon>
        <taxon>Pseudomonadota</taxon>
        <taxon>Alphaproteobacteria</taxon>
        <taxon>Sphingomonadales</taxon>
        <taxon>Sphingosinicellaceae</taxon>
        <taxon>Pacificimonas</taxon>
    </lineage>
</organism>
<dbReference type="PANTHER" id="PTHR43767">
    <property type="entry name" value="LONG-CHAIN-FATTY-ACID--COA LIGASE"/>
    <property type="match status" value="1"/>
</dbReference>
<dbReference type="InterPro" id="IPR017529">
    <property type="entry name" value="AcylCoA_ligase_PEP_1"/>
</dbReference>
<sequence length="497" mass="53458">MRVDELHLGSRGGDTALIAGERHMDYADLERQVAALAAALADRLQPGDRAAVWAPKRIETVVSLLAIMRAGGIAIPINPVLKAPQAEHILRDSGAVLLMGDASRLNTLSVPIPSVVFGEDWDAMAAQHPSGSAQRVRRRADLAMILYTSGSTGRPKGVMLSHENLCLGAESVAAYLGTQAEDRILVPLPLSFDYGLNQVLTAFRQGARAVLIDYLLPRDVEKAVASHRITQLPGVPPLWMQLDALSWDNGAGDSLRTLTNTGGHMPERLTRAFVARFPQARLFLMYGLTEAFRSAYLPPDLALSKPHSIGSAIPNAELFVLRADGTEAAPDEVGELVHCGPLVAQGYWNDPERTAARFRPAPAMSRYGGMAVWSGDRMRRGADSYLYFEARGDDMIKASGNRVSPNEIEEAAQATGLVSEAAAFGVADERTGQAIHLFAAAPGGTGGDTDSLRRAMMKGAPSYMIPATVEWRESLPRTPNGKIDRVALKQELEVAVA</sequence>
<dbReference type="Gene3D" id="3.40.50.12780">
    <property type="entry name" value="N-terminal domain of ligase-like"/>
    <property type="match status" value="1"/>
</dbReference>
<dbReference type="GO" id="GO:0016877">
    <property type="term" value="F:ligase activity, forming carbon-sulfur bonds"/>
    <property type="evidence" value="ECO:0007669"/>
    <property type="project" value="UniProtKB-ARBA"/>
</dbReference>
<dbReference type="InterPro" id="IPR050237">
    <property type="entry name" value="ATP-dep_AMP-bd_enzyme"/>
</dbReference>
<evidence type="ECO:0000313" key="4">
    <source>
        <dbReference type="Proteomes" id="UP000011717"/>
    </source>
</evidence>
<dbReference type="RefSeq" id="WP_008602595.1">
    <property type="nucleotide sequence ID" value="NZ_AMRV01000006.1"/>
</dbReference>
<dbReference type="NCBIfam" id="TIGR03098">
    <property type="entry name" value="ligase_PEP_1"/>
    <property type="match status" value="1"/>
</dbReference>
<dbReference type="EMBL" id="AMRV01000006">
    <property type="protein sequence ID" value="EMD82694.1"/>
    <property type="molecule type" value="Genomic_DNA"/>
</dbReference>
<dbReference type="InterPro" id="IPR045851">
    <property type="entry name" value="AMP-bd_C_sf"/>
</dbReference>
<dbReference type="Proteomes" id="UP000011717">
    <property type="component" value="Unassembled WGS sequence"/>
</dbReference>
<dbReference type="Gene3D" id="3.30.300.30">
    <property type="match status" value="1"/>
</dbReference>
<dbReference type="InterPro" id="IPR000873">
    <property type="entry name" value="AMP-dep_synth/lig_dom"/>
</dbReference>
<proteinExistence type="predicted"/>
<reference evidence="3 4" key="1">
    <citation type="journal article" date="2013" name="Genome Announc.">
        <title>Draft Genome Sequence of Strain JLT2015T, Belonging to the Family Sphingomonadaceae of the Alphaproteobacteria.</title>
        <authorList>
            <person name="Tang K."/>
            <person name="Liu K."/>
            <person name="Li S."/>
            <person name="Jiao N."/>
        </authorList>
    </citation>
    <scope>NUCLEOTIDE SEQUENCE [LARGE SCALE GENOMIC DNA]</scope>
    <source>
        <strain evidence="3 4">JLT2015</strain>
    </source>
</reference>
<evidence type="ECO:0000313" key="3">
    <source>
        <dbReference type="EMBL" id="EMD82694.1"/>
    </source>
</evidence>
<dbReference type="InterPro" id="IPR020459">
    <property type="entry name" value="AMP-binding"/>
</dbReference>
<dbReference type="InterPro" id="IPR042099">
    <property type="entry name" value="ANL_N_sf"/>
</dbReference>
<evidence type="ECO:0000259" key="1">
    <source>
        <dbReference type="Pfam" id="PF00501"/>
    </source>
</evidence>
<keyword evidence="3" id="KW-0436">Ligase</keyword>
<gene>
    <name evidence="3" type="ORF">C725_2081</name>
</gene>
<keyword evidence="4" id="KW-1185">Reference proteome</keyword>